<feature type="non-terminal residue" evidence="2">
    <location>
        <position position="116"/>
    </location>
</feature>
<dbReference type="PANTHER" id="PTHR24148">
    <property type="entry name" value="ANKYRIN REPEAT DOMAIN-CONTAINING PROTEIN 39 HOMOLOG-RELATED"/>
    <property type="match status" value="1"/>
</dbReference>
<dbReference type="EMBL" id="JAUKUA010000006">
    <property type="protein sequence ID" value="KAK0708439.1"/>
    <property type="molecule type" value="Genomic_DNA"/>
</dbReference>
<protein>
    <submittedName>
        <fullName evidence="2">Heterokaryon incompatibility protein-domain-containing protein</fullName>
    </submittedName>
</protein>
<dbReference type="AlphaFoldDB" id="A0AA40DLS4"/>
<evidence type="ECO:0000313" key="2">
    <source>
        <dbReference type="EMBL" id="KAK0708439.1"/>
    </source>
</evidence>
<comment type="caution">
    <text evidence="2">The sequence shown here is derived from an EMBL/GenBank/DDBJ whole genome shotgun (WGS) entry which is preliminary data.</text>
</comment>
<sequence>IRLLDVLPAGERWPIEAHLRTVQLQDKPLYESLSYAWGGNKTTHSISVDGKRFPATENLWKALHNVRHATERRTLWVDAICIDQSSDDEKSRQVPVMHLIYQQATRVLVSLGTHTP</sequence>
<dbReference type="Pfam" id="PF06985">
    <property type="entry name" value="HET"/>
    <property type="match status" value="1"/>
</dbReference>
<gene>
    <name evidence="2" type="ORF">B0H67DRAFT_472701</name>
</gene>
<reference evidence="2" key="1">
    <citation type="submission" date="2023-06" db="EMBL/GenBank/DDBJ databases">
        <title>Genome-scale phylogeny and comparative genomics of the fungal order Sordariales.</title>
        <authorList>
            <consortium name="Lawrence Berkeley National Laboratory"/>
            <person name="Hensen N."/>
            <person name="Bonometti L."/>
            <person name="Westerberg I."/>
            <person name="Brannstrom I.O."/>
            <person name="Guillou S."/>
            <person name="Cros-Aarteil S."/>
            <person name="Calhoun S."/>
            <person name="Haridas S."/>
            <person name="Kuo A."/>
            <person name="Mondo S."/>
            <person name="Pangilinan J."/>
            <person name="Riley R."/>
            <person name="Labutti K."/>
            <person name="Andreopoulos B."/>
            <person name="Lipzen A."/>
            <person name="Chen C."/>
            <person name="Yanf M."/>
            <person name="Daum C."/>
            <person name="Ng V."/>
            <person name="Clum A."/>
            <person name="Steindorff A."/>
            <person name="Ohm R."/>
            <person name="Martin F."/>
            <person name="Silar P."/>
            <person name="Natvig D."/>
            <person name="Lalanne C."/>
            <person name="Gautier V."/>
            <person name="Ament-Velasquez S.L."/>
            <person name="Kruys A."/>
            <person name="Hutchinson M.I."/>
            <person name="Powell A.J."/>
            <person name="Barry K."/>
            <person name="Miller A.N."/>
            <person name="Grigoriev I.V."/>
            <person name="Debuchy R."/>
            <person name="Gladieux P."/>
            <person name="Thoren M.H."/>
            <person name="Johannesson H."/>
        </authorList>
    </citation>
    <scope>NUCLEOTIDE SEQUENCE</scope>
    <source>
        <strain evidence="2">SMH4607-1</strain>
    </source>
</reference>
<accession>A0AA40DLS4</accession>
<proteinExistence type="predicted"/>
<dbReference type="PANTHER" id="PTHR24148:SF82">
    <property type="entry name" value="HETEROKARYON INCOMPATIBILITY DOMAIN-CONTAINING PROTEIN"/>
    <property type="match status" value="1"/>
</dbReference>
<organism evidence="2 3">
    <name type="scientific">Lasiosphaeris hirsuta</name>
    <dbReference type="NCBI Taxonomy" id="260670"/>
    <lineage>
        <taxon>Eukaryota</taxon>
        <taxon>Fungi</taxon>
        <taxon>Dikarya</taxon>
        <taxon>Ascomycota</taxon>
        <taxon>Pezizomycotina</taxon>
        <taxon>Sordariomycetes</taxon>
        <taxon>Sordariomycetidae</taxon>
        <taxon>Sordariales</taxon>
        <taxon>Lasiosphaeriaceae</taxon>
        <taxon>Lasiosphaeris</taxon>
    </lineage>
</organism>
<dbReference type="InterPro" id="IPR052895">
    <property type="entry name" value="HetReg/Transcr_Mod"/>
</dbReference>
<feature type="domain" description="Heterokaryon incompatibility" evidence="1">
    <location>
        <begin position="30"/>
        <end position="114"/>
    </location>
</feature>
<evidence type="ECO:0000313" key="3">
    <source>
        <dbReference type="Proteomes" id="UP001172102"/>
    </source>
</evidence>
<evidence type="ECO:0000259" key="1">
    <source>
        <dbReference type="Pfam" id="PF06985"/>
    </source>
</evidence>
<name>A0AA40DLS4_9PEZI</name>
<dbReference type="Proteomes" id="UP001172102">
    <property type="component" value="Unassembled WGS sequence"/>
</dbReference>
<dbReference type="InterPro" id="IPR010730">
    <property type="entry name" value="HET"/>
</dbReference>
<keyword evidence="3" id="KW-1185">Reference proteome</keyword>
<feature type="non-terminal residue" evidence="2">
    <location>
        <position position="1"/>
    </location>
</feature>